<dbReference type="AlphaFoldDB" id="D7L9G4"/>
<sequence length="206" mass="24030">MAANEEEPICRLSHPTRPHTLSRRAGRIPPLGCFACDKEEPSPCSTFHYSCTTCDVEFHDICHVYPRKFTHPYHLQHPLTLTTQITEIEIISNQTEYGYIFKNVTVHWFRYKCSKTDCDDEITIQIDFRCILVPDCFTHKSHEHPLFISTSYSRKGYTFYFDSVSMKILGNSSHTRPRGQLFEKDFCSWLCVWTSDIESLDNTGEE</sequence>
<reference evidence="2" key="1">
    <citation type="journal article" date="2011" name="Nat. Genet.">
        <title>The Arabidopsis lyrata genome sequence and the basis of rapid genome size change.</title>
        <authorList>
            <person name="Hu T.T."/>
            <person name="Pattyn P."/>
            <person name="Bakker E.G."/>
            <person name="Cao J."/>
            <person name="Cheng J.-F."/>
            <person name="Clark R.M."/>
            <person name="Fahlgren N."/>
            <person name="Fawcett J.A."/>
            <person name="Grimwood J."/>
            <person name="Gundlach H."/>
            <person name="Haberer G."/>
            <person name="Hollister J.D."/>
            <person name="Ossowski S."/>
            <person name="Ottilar R.P."/>
            <person name="Salamov A.A."/>
            <person name="Schneeberger K."/>
            <person name="Spannagl M."/>
            <person name="Wang X."/>
            <person name="Yang L."/>
            <person name="Nasrallah M.E."/>
            <person name="Bergelson J."/>
            <person name="Carrington J.C."/>
            <person name="Gaut B.S."/>
            <person name="Schmutz J."/>
            <person name="Mayer K.F.X."/>
            <person name="Van de Peer Y."/>
            <person name="Grigoriev I.V."/>
            <person name="Nordborg M."/>
            <person name="Weigel D."/>
            <person name="Guo Y.-L."/>
        </authorList>
    </citation>
    <scope>NUCLEOTIDE SEQUENCE [LARGE SCALE GENOMIC DNA]</scope>
    <source>
        <strain evidence="2">cv. MN47</strain>
    </source>
</reference>
<dbReference type="Gramene" id="Al_scaffold_0003_3718">
    <property type="protein sequence ID" value="Al_scaffold_0003_3718"/>
    <property type="gene ID" value="Al_scaffold_0003_3718"/>
</dbReference>
<dbReference type="HOGENOM" id="CLU_1333557_0_0_1"/>
<dbReference type="Proteomes" id="UP000008694">
    <property type="component" value="Unassembled WGS sequence"/>
</dbReference>
<dbReference type="EMBL" id="GL348715">
    <property type="protein sequence ID" value="EFH62381.1"/>
    <property type="molecule type" value="Genomic_DNA"/>
</dbReference>
<dbReference type="InterPro" id="IPR046349">
    <property type="entry name" value="C1-like_sf"/>
</dbReference>
<dbReference type="PANTHER" id="PTHR46288:SF27">
    <property type="entry name" value="CYSTEINE_HISTIDINE-RICH C1 DOMAIN FAMILY PROTEIN"/>
    <property type="match status" value="1"/>
</dbReference>
<gene>
    <name evidence="1" type="ORF">ARALYDRAFT_674521</name>
</gene>
<dbReference type="PANTHER" id="PTHR46288">
    <property type="entry name" value="PHORBOL-ESTER/DAG-TYPE DOMAIN-CONTAINING PROTEIN"/>
    <property type="match status" value="1"/>
</dbReference>
<evidence type="ECO:0000313" key="1">
    <source>
        <dbReference type="EMBL" id="EFH62381.1"/>
    </source>
</evidence>
<name>D7L9G4_ARALL</name>
<organism evidence="2">
    <name type="scientific">Arabidopsis lyrata subsp. lyrata</name>
    <name type="common">Lyre-leaved rock-cress</name>
    <dbReference type="NCBI Taxonomy" id="81972"/>
    <lineage>
        <taxon>Eukaryota</taxon>
        <taxon>Viridiplantae</taxon>
        <taxon>Streptophyta</taxon>
        <taxon>Embryophyta</taxon>
        <taxon>Tracheophyta</taxon>
        <taxon>Spermatophyta</taxon>
        <taxon>Magnoliopsida</taxon>
        <taxon>eudicotyledons</taxon>
        <taxon>Gunneridae</taxon>
        <taxon>Pentapetalae</taxon>
        <taxon>rosids</taxon>
        <taxon>malvids</taxon>
        <taxon>Brassicales</taxon>
        <taxon>Brassicaceae</taxon>
        <taxon>Camelineae</taxon>
        <taxon>Arabidopsis</taxon>
    </lineage>
</organism>
<proteinExistence type="predicted"/>
<protein>
    <submittedName>
        <fullName evidence="1">Predicted protein</fullName>
    </submittedName>
</protein>
<evidence type="ECO:0000313" key="2">
    <source>
        <dbReference type="Proteomes" id="UP000008694"/>
    </source>
</evidence>
<dbReference type="SUPFAM" id="SSF57889">
    <property type="entry name" value="Cysteine-rich domain"/>
    <property type="match status" value="1"/>
</dbReference>
<keyword evidence="2" id="KW-1185">Reference proteome</keyword>
<accession>D7L9G4</accession>